<dbReference type="InterPro" id="IPR050798">
    <property type="entry name" value="YhaM_exoribonuc/phosphodiest"/>
</dbReference>
<sequence length="321" mass="36590">MISDLNLEAKSVNLTARIERVVLSTGNNGLNYLIVHLIDKTGRIEARLWNVSDDDILNLKAGSIVKIEANINSYRHQLQLKINNYVIIQEEEFDDYKISHDMFSINAPLNIDQKFKELLNFIESLKNDNYKNITISLLKEYEEDFKNYPAAVSIHHNVVGGLFWHSSSILEAAMALKKVYSFIEIDWDLVYCGAILHDIGKVIELEGKNASEYTSKGKLLGHISIGSNFVFDKAKSLKIESEDTIKLQHVILSSHGKNEFGSPIEPLLIESIIISTLDSLDARLYRVNEELKKVSNSNWTPRILSEDGRSFLRHFEKPKKN</sequence>
<gene>
    <name evidence="3" type="primary">cbf</name>
    <name evidence="3" type="ORF">SLITO_v1c02160</name>
</gene>
<reference evidence="3 4" key="1">
    <citation type="journal article" date="2015" name="Genome Announc.">
        <title>Complete Genome Sequence of Spiroplasma litorale TN-1T (DSM 21781), a Bacterium Isolated from a Green-Eyed Horsefly (Tabanus nigrovittatus).</title>
        <authorList>
            <person name="Lo W.S."/>
            <person name="Lai Y.C."/>
            <person name="Lien Y.W."/>
            <person name="Wang T.H."/>
            <person name="Kuo C.H."/>
        </authorList>
    </citation>
    <scope>NUCLEOTIDE SEQUENCE [LARGE SCALE GENOMIC DNA]</scope>
    <source>
        <strain evidence="3 4">TN-1</strain>
    </source>
</reference>
<evidence type="ECO:0000256" key="1">
    <source>
        <dbReference type="ARBA" id="ARBA00022801"/>
    </source>
</evidence>
<accession>A0A0K1W1A8</accession>
<dbReference type="KEGG" id="sll:SLITO_v1c02160"/>
<dbReference type="CDD" id="cd04492">
    <property type="entry name" value="YhaM_OBF_like"/>
    <property type="match status" value="1"/>
</dbReference>
<dbReference type="InterPro" id="IPR012340">
    <property type="entry name" value="NA-bd_OB-fold"/>
</dbReference>
<evidence type="ECO:0000259" key="2">
    <source>
        <dbReference type="PROSITE" id="PS51831"/>
    </source>
</evidence>
<protein>
    <submittedName>
        <fullName evidence="3">3'-5' exoribonuclease YhaM</fullName>
    </submittedName>
</protein>
<dbReference type="GO" id="GO:0003676">
    <property type="term" value="F:nucleic acid binding"/>
    <property type="evidence" value="ECO:0007669"/>
    <property type="project" value="InterPro"/>
</dbReference>
<dbReference type="GO" id="GO:0016787">
    <property type="term" value="F:hydrolase activity"/>
    <property type="evidence" value="ECO:0007669"/>
    <property type="project" value="UniProtKB-KW"/>
</dbReference>
<feature type="domain" description="HD" evidence="2">
    <location>
        <begin position="162"/>
        <end position="283"/>
    </location>
</feature>
<evidence type="ECO:0000313" key="3">
    <source>
        <dbReference type="EMBL" id="AKX33877.1"/>
    </source>
</evidence>
<organism evidence="3 4">
    <name type="scientific">Spiroplasma litorale</name>
    <dbReference type="NCBI Taxonomy" id="216942"/>
    <lineage>
        <taxon>Bacteria</taxon>
        <taxon>Bacillati</taxon>
        <taxon>Mycoplasmatota</taxon>
        <taxon>Mollicutes</taxon>
        <taxon>Entomoplasmatales</taxon>
        <taxon>Spiroplasmataceae</taxon>
        <taxon>Spiroplasma</taxon>
    </lineage>
</organism>
<dbReference type="OrthoDB" id="9778453at2"/>
<dbReference type="PATRIC" id="fig|216942.3.peg.216"/>
<evidence type="ECO:0000313" key="4">
    <source>
        <dbReference type="Proteomes" id="UP000067476"/>
    </source>
</evidence>
<proteinExistence type="predicted"/>
<dbReference type="STRING" id="216942.SLITO_v1c02160"/>
<dbReference type="CDD" id="cd00077">
    <property type="entry name" value="HDc"/>
    <property type="match status" value="1"/>
</dbReference>
<keyword evidence="1" id="KW-0378">Hydrolase</keyword>
<dbReference type="AlphaFoldDB" id="A0A0K1W1A8"/>
<dbReference type="GO" id="GO:0031125">
    <property type="term" value="P:rRNA 3'-end processing"/>
    <property type="evidence" value="ECO:0007669"/>
    <property type="project" value="TreeGrafter"/>
</dbReference>
<dbReference type="PROSITE" id="PS51831">
    <property type="entry name" value="HD"/>
    <property type="match status" value="1"/>
</dbReference>
<dbReference type="Gene3D" id="1.10.3210.10">
    <property type="entry name" value="Hypothetical protein af1432"/>
    <property type="match status" value="1"/>
</dbReference>
<dbReference type="SUPFAM" id="SSF109604">
    <property type="entry name" value="HD-domain/PDEase-like"/>
    <property type="match status" value="1"/>
</dbReference>
<keyword evidence="4" id="KW-1185">Reference proteome</keyword>
<dbReference type="EMBL" id="CP012357">
    <property type="protein sequence ID" value="AKX33877.1"/>
    <property type="molecule type" value="Genomic_DNA"/>
</dbReference>
<dbReference type="Pfam" id="PF01966">
    <property type="entry name" value="HD"/>
    <property type="match status" value="1"/>
</dbReference>
<dbReference type="PANTHER" id="PTHR37294:SF1">
    <property type="entry name" value="3'-5' EXORIBONUCLEASE YHAM"/>
    <property type="match status" value="1"/>
</dbReference>
<dbReference type="Gene3D" id="2.40.50.140">
    <property type="entry name" value="Nucleic acid-binding proteins"/>
    <property type="match status" value="1"/>
</dbReference>
<dbReference type="InterPro" id="IPR004365">
    <property type="entry name" value="NA-bd_OB_tRNA"/>
</dbReference>
<dbReference type="InterPro" id="IPR003607">
    <property type="entry name" value="HD/PDEase_dom"/>
</dbReference>
<dbReference type="PANTHER" id="PTHR37294">
    <property type="entry name" value="3'-5' EXORIBONUCLEASE YHAM"/>
    <property type="match status" value="1"/>
</dbReference>
<name>A0A0K1W1A8_9MOLU</name>
<dbReference type="SUPFAM" id="SSF50249">
    <property type="entry name" value="Nucleic acid-binding proteins"/>
    <property type="match status" value="1"/>
</dbReference>
<dbReference type="RefSeq" id="WP_075057974.1">
    <property type="nucleotide sequence ID" value="NZ_CP012357.1"/>
</dbReference>
<dbReference type="Proteomes" id="UP000067476">
    <property type="component" value="Chromosome"/>
</dbReference>
<dbReference type="Pfam" id="PF01336">
    <property type="entry name" value="tRNA_anti-codon"/>
    <property type="match status" value="1"/>
</dbReference>
<dbReference type="InterPro" id="IPR006674">
    <property type="entry name" value="HD_domain"/>
</dbReference>